<accession>A0A6N9Z7L1</accession>
<gene>
    <name evidence="1" type="ORF">GFD25_10380</name>
</gene>
<organism evidence="1 2">
    <name type="scientific">Bifidobacterium aerophilum</name>
    <dbReference type="NCBI Taxonomy" id="1798155"/>
    <lineage>
        <taxon>Bacteria</taxon>
        <taxon>Bacillati</taxon>
        <taxon>Actinomycetota</taxon>
        <taxon>Actinomycetes</taxon>
        <taxon>Bifidobacteriales</taxon>
        <taxon>Bifidobacteriaceae</taxon>
        <taxon>Bifidobacterium</taxon>
    </lineage>
</organism>
<evidence type="ECO:0000313" key="2">
    <source>
        <dbReference type="Proteomes" id="UP000469194"/>
    </source>
</evidence>
<sequence length="78" mass="8990">MNDVKAYIADVRGRIGRQFSLMMIKRDEAEQDIKTLTEQFGGDKEFIDQLSQVRDKYRQAMDALSIADQRLGVLSDHL</sequence>
<proteinExistence type="predicted"/>
<dbReference type="Proteomes" id="UP000469194">
    <property type="component" value="Unassembled WGS sequence"/>
</dbReference>
<protein>
    <submittedName>
        <fullName evidence="1">Uncharacterized protein</fullName>
    </submittedName>
</protein>
<reference evidence="1 2" key="1">
    <citation type="submission" date="2019-10" db="EMBL/GenBank/DDBJ databases">
        <title>Bifidobacterium from non-human primates.</title>
        <authorList>
            <person name="Modesto M."/>
        </authorList>
    </citation>
    <scope>NUCLEOTIDE SEQUENCE [LARGE SCALE GENOMIC DNA]</scope>
    <source>
        <strain evidence="1 2">TRE17</strain>
    </source>
</reference>
<evidence type="ECO:0000313" key="1">
    <source>
        <dbReference type="EMBL" id="NEG90380.1"/>
    </source>
</evidence>
<dbReference type="AlphaFoldDB" id="A0A6N9Z7L1"/>
<dbReference type="EMBL" id="WHZW01000024">
    <property type="protein sequence ID" value="NEG90380.1"/>
    <property type="molecule type" value="Genomic_DNA"/>
</dbReference>
<name>A0A6N9Z7L1_9BIFI</name>
<comment type="caution">
    <text evidence="1">The sequence shown here is derived from an EMBL/GenBank/DDBJ whole genome shotgun (WGS) entry which is preliminary data.</text>
</comment>
<dbReference type="RefSeq" id="WP_163232589.1">
    <property type="nucleotide sequence ID" value="NZ_WHZW01000024.1"/>
</dbReference>
<keyword evidence="2" id="KW-1185">Reference proteome</keyword>